<comment type="caution">
    <text evidence="9">The sequence shown here is derived from an EMBL/GenBank/DDBJ whole genome shotgun (WGS) entry which is preliminary data.</text>
</comment>
<evidence type="ECO:0000256" key="7">
    <source>
        <dbReference type="PIRNR" id="PIRNR036427"/>
    </source>
</evidence>
<dbReference type="PIRSF" id="PIRSF036427">
    <property type="entry name" value="Precrrn-2_mtase"/>
    <property type="match status" value="1"/>
</dbReference>
<dbReference type="NCBIfam" id="TIGR01467">
    <property type="entry name" value="cobI_cbiL"/>
    <property type="match status" value="1"/>
</dbReference>
<evidence type="ECO:0000259" key="8">
    <source>
        <dbReference type="Pfam" id="PF00590"/>
    </source>
</evidence>
<dbReference type="PANTHER" id="PTHR43467">
    <property type="entry name" value="COBALT-PRECORRIN-2 C(20)-METHYLTRANSFERASE"/>
    <property type="match status" value="1"/>
</dbReference>
<dbReference type="AlphaFoldDB" id="A0A419SZI8"/>
<dbReference type="Proteomes" id="UP000284177">
    <property type="component" value="Unassembled WGS sequence"/>
</dbReference>
<protein>
    <submittedName>
        <fullName evidence="9">Precorrin-2 C(20)-methyltransferase</fullName>
    </submittedName>
</protein>
<feature type="domain" description="Tetrapyrrole methylase" evidence="8">
    <location>
        <begin position="4"/>
        <end position="209"/>
    </location>
</feature>
<sequence length="237" mass="26737">MKGKFYGIGVGPGDPELITIKGVKILKSVDVVVYPESKVGKGSIALDIAKGYLRKDIEKINLHFPMIHDRKALEEKWQENAQIIKNKLNEGKDVAFLTLGDPTVYSTYMYIVPFLKQYKVEIETIPGITSFCSVASRVNIPLAEGKESFCILPLMKDEEKLEKMLDNFDNVIIMKPSHANQMLAEKLIDKGYEDKFVLISKCGTDKEKISYDIESLKDEKIPYLSTVIVKKGGIRDE</sequence>
<dbReference type="GO" id="GO:0030788">
    <property type="term" value="F:precorrin-2 C20-methyltransferase activity"/>
    <property type="evidence" value="ECO:0007669"/>
    <property type="project" value="InterPro"/>
</dbReference>
<comment type="similarity">
    <text evidence="2 7">Belongs to the precorrin methyltransferase family.</text>
</comment>
<dbReference type="GO" id="GO:0009236">
    <property type="term" value="P:cobalamin biosynthetic process"/>
    <property type="evidence" value="ECO:0007669"/>
    <property type="project" value="UniProtKB-UniRule"/>
</dbReference>
<dbReference type="InterPro" id="IPR014777">
    <property type="entry name" value="4pyrrole_Mease_sub1"/>
</dbReference>
<gene>
    <name evidence="9" type="ORF">BET03_04475</name>
</gene>
<dbReference type="GO" id="GO:0032259">
    <property type="term" value="P:methylation"/>
    <property type="evidence" value="ECO:0007669"/>
    <property type="project" value="UniProtKB-KW"/>
</dbReference>
<reference evidence="9 10" key="1">
    <citation type="submission" date="2016-08" db="EMBL/GenBank/DDBJ databases">
        <title>Novel Firmicutes and Novel Genomes.</title>
        <authorList>
            <person name="Poppleton D.I."/>
            <person name="Gribaldo S."/>
        </authorList>
    </citation>
    <scope>NUCLEOTIDE SEQUENCE [LARGE SCALE GENOMIC DNA]</scope>
    <source>
        <strain evidence="9 10">CTT3</strain>
    </source>
</reference>
<name>A0A419SZI8_9FIRM</name>
<evidence type="ECO:0000256" key="5">
    <source>
        <dbReference type="ARBA" id="ARBA00022679"/>
    </source>
</evidence>
<dbReference type="UniPathway" id="UPA00148"/>
<keyword evidence="4 9" id="KW-0489">Methyltransferase</keyword>
<keyword evidence="10" id="KW-1185">Reference proteome</keyword>
<evidence type="ECO:0000313" key="9">
    <source>
        <dbReference type="EMBL" id="RKD30599.1"/>
    </source>
</evidence>
<dbReference type="CDD" id="cd11645">
    <property type="entry name" value="Precorrin_2_C20_MT"/>
    <property type="match status" value="1"/>
</dbReference>
<dbReference type="Gene3D" id="3.30.950.10">
    <property type="entry name" value="Methyltransferase, Cobalt-precorrin-4 Transmethylase, Domain 2"/>
    <property type="match status" value="1"/>
</dbReference>
<dbReference type="OrthoDB" id="9804789at2"/>
<dbReference type="InterPro" id="IPR006364">
    <property type="entry name" value="CobI/CbiL/CobIJ_dom"/>
</dbReference>
<evidence type="ECO:0000256" key="1">
    <source>
        <dbReference type="ARBA" id="ARBA00004953"/>
    </source>
</evidence>
<keyword evidence="6" id="KW-0949">S-adenosyl-L-methionine</keyword>
<dbReference type="InterPro" id="IPR014776">
    <property type="entry name" value="4pyrrole_Mease_sub2"/>
</dbReference>
<dbReference type="RefSeq" id="WP_120170106.1">
    <property type="nucleotide sequence ID" value="NZ_MCIB01000034.1"/>
</dbReference>
<comment type="pathway">
    <text evidence="1">Cofactor biosynthesis; adenosylcobalamin biosynthesis.</text>
</comment>
<dbReference type="SUPFAM" id="SSF53790">
    <property type="entry name" value="Tetrapyrrole methylase"/>
    <property type="match status" value="1"/>
</dbReference>
<proteinExistence type="inferred from homology"/>
<accession>A0A419SZI8</accession>
<dbReference type="InterPro" id="IPR035996">
    <property type="entry name" value="4pyrrol_Methylase_sf"/>
</dbReference>
<keyword evidence="5 9" id="KW-0808">Transferase</keyword>
<organism evidence="9 10">
    <name type="scientific">Thermohalobacter berrensis</name>
    <dbReference type="NCBI Taxonomy" id="99594"/>
    <lineage>
        <taxon>Bacteria</taxon>
        <taxon>Bacillati</taxon>
        <taxon>Bacillota</taxon>
        <taxon>Tissierellia</taxon>
        <taxon>Tissierellales</taxon>
        <taxon>Thermohalobacteraceae</taxon>
        <taxon>Thermohalobacter</taxon>
    </lineage>
</organism>
<evidence type="ECO:0000256" key="3">
    <source>
        <dbReference type="ARBA" id="ARBA00022573"/>
    </source>
</evidence>
<evidence type="ECO:0000313" key="10">
    <source>
        <dbReference type="Proteomes" id="UP000284177"/>
    </source>
</evidence>
<dbReference type="Pfam" id="PF00590">
    <property type="entry name" value="TP_methylase"/>
    <property type="match status" value="1"/>
</dbReference>
<dbReference type="InterPro" id="IPR012382">
    <property type="entry name" value="CobI/CbiL"/>
</dbReference>
<evidence type="ECO:0000256" key="6">
    <source>
        <dbReference type="ARBA" id="ARBA00022691"/>
    </source>
</evidence>
<dbReference type="InterPro" id="IPR000878">
    <property type="entry name" value="4pyrrol_Mease"/>
</dbReference>
<dbReference type="PANTHER" id="PTHR43467:SF2">
    <property type="entry name" value="COBALT-PRECORRIN-2 C(20)-METHYLTRANSFERASE"/>
    <property type="match status" value="1"/>
</dbReference>
<dbReference type="Gene3D" id="3.40.1010.10">
    <property type="entry name" value="Cobalt-precorrin-4 Transmethylase, Domain 1"/>
    <property type="match status" value="1"/>
</dbReference>
<evidence type="ECO:0000256" key="4">
    <source>
        <dbReference type="ARBA" id="ARBA00022603"/>
    </source>
</evidence>
<evidence type="ECO:0000256" key="2">
    <source>
        <dbReference type="ARBA" id="ARBA00005879"/>
    </source>
</evidence>
<dbReference type="EMBL" id="MCIB01000034">
    <property type="protein sequence ID" value="RKD30599.1"/>
    <property type="molecule type" value="Genomic_DNA"/>
</dbReference>
<keyword evidence="3" id="KW-0169">Cobalamin biosynthesis</keyword>